<organism evidence="1 2">
    <name type="scientific">Racocetra persica</name>
    <dbReference type="NCBI Taxonomy" id="160502"/>
    <lineage>
        <taxon>Eukaryota</taxon>
        <taxon>Fungi</taxon>
        <taxon>Fungi incertae sedis</taxon>
        <taxon>Mucoromycota</taxon>
        <taxon>Glomeromycotina</taxon>
        <taxon>Glomeromycetes</taxon>
        <taxon>Diversisporales</taxon>
        <taxon>Gigasporaceae</taxon>
        <taxon>Racocetra</taxon>
    </lineage>
</organism>
<sequence length="71" mass="8446">CAAEELVIDKIVIEECDGKRRNQFIDIRCVKNELTMNNGKRKKNKIISKMNEKNANRKGPDEKYIYLIFKW</sequence>
<accession>A0ACA9SD17</accession>
<evidence type="ECO:0000313" key="1">
    <source>
        <dbReference type="EMBL" id="CAG8832887.1"/>
    </source>
</evidence>
<dbReference type="EMBL" id="CAJVQC010105027">
    <property type="protein sequence ID" value="CAG8832887.1"/>
    <property type="molecule type" value="Genomic_DNA"/>
</dbReference>
<name>A0ACA9SD17_9GLOM</name>
<proteinExistence type="predicted"/>
<reference evidence="1" key="1">
    <citation type="submission" date="2021-06" db="EMBL/GenBank/DDBJ databases">
        <authorList>
            <person name="Kallberg Y."/>
            <person name="Tangrot J."/>
            <person name="Rosling A."/>
        </authorList>
    </citation>
    <scope>NUCLEOTIDE SEQUENCE</scope>
    <source>
        <strain evidence="1">MA461A</strain>
    </source>
</reference>
<comment type="caution">
    <text evidence="1">The sequence shown here is derived from an EMBL/GenBank/DDBJ whole genome shotgun (WGS) entry which is preliminary data.</text>
</comment>
<protein>
    <submittedName>
        <fullName evidence="1">4643_t:CDS:1</fullName>
    </submittedName>
</protein>
<evidence type="ECO:0000313" key="2">
    <source>
        <dbReference type="Proteomes" id="UP000789920"/>
    </source>
</evidence>
<keyword evidence="2" id="KW-1185">Reference proteome</keyword>
<feature type="non-terminal residue" evidence="1">
    <location>
        <position position="1"/>
    </location>
</feature>
<gene>
    <name evidence="1" type="ORF">RPERSI_LOCUS28625</name>
</gene>
<dbReference type="Proteomes" id="UP000789920">
    <property type="component" value="Unassembled WGS sequence"/>
</dbReference>